<dbReference type="EMBL" id="QOKW01000022">
    <property type="protein sequence ID" value="KAA0677645.1"/>
    <property type="molecule type" value="Genomic_DNA"/>
</dbReference>
<evidence type="ECO:0000259" key="2">
    <source>
        <dbReference type="Pfam" id="PF21522"/>
    </source>
</evidence>
<dbReference type="OrthoDB" id="2985865at2"/>
<dbReference type="InterPro" id="IPR043129">
    <property type="entry name" value="ATPase_NBD"/>
</dbReference>
<dbReference type="InterPro" id="IPR009440">
    <property type="entry name" value="ParM/StbA_N"/>
</dbReference>
<feature type="domain" description="Plasmid segregation protein ParM/StbA N-terminal" evidence="1">
    <location>
        <begin position="28"/>
        <end position="174"/>
    </location>
</feature>
<reference evidence="3 4" key="1">
    <citation type="submission" date="2018-07" db="EMBL/GenBank/DDBJ databases">
        <title>Genome sequence of Azospirillum sp. ATCC 49961.</title>
        <authorList>
            <person name="Sant'Anna F.H."/>
            <person name="Baldani J.I."/>
            <person name="Zilli J.E."/>
            <person name="Reis V.M."/>
            <person name="Hartmann A."/>
            <person name="Cruz L."/>
            <person name="de Souza E.M."/>
            <person name="de Oliveira Pedrosa F."/>
            <person name="Passaglia L.M.P."/>
        </authorList>
    </citation>
    <scope>NUCLEOTIDE SEQUENCE [LARGE SCALE GENOMIC DNA]</scope>
    <source>
        <strain evidence="3 4">ATCC 49961</strain>
    </source>
</reference>
<sequence>MSKQTAKKDVVAEAAGASLVDKPILAVVDDGYAQLKALADGRSVVLPTRFRAGPSGDVAMDGPGADVYEVDGEVFEAAGAVGRSESTDTDNFHYSTLNLVAVHHALHRLGLAGRTVDLVVGLPVKEFFRGDGSRNEENIARKIANLSKPVEAFCGLDKIEPVTISRVRVVAQAVSTWVDWAYDDAGALRVAKDTNIGVVDIGGRTTDVTVVLGGRTIDGRASGSVNLGALDMYARIERDIVSAYPRLASSMNLAKAEAAARTGSITAYGKPIDVSEIVAAAKDEIEKRIRRHLEKVLKDRAADLDCILLVGGSVNLFPGLGDLWPNVETLPNAEMSNANGMLKWGRAKG</sequence>
<evidence type="ECO:0000313" key="3">
    <source>
        <dbReference type="EMBL" id="KAA0677645.1"/>
    </source>
</evidence>
<evidence type="ECO:0000313" key="4">
    <source>
        <dbReference type="Proteomes" id="UP000480854"/>
    </source>
</evidence>
<dbReference type="Gene3D" id="3.30.420.40">
    <property type="match status" value="2"/>
</dbReference>
<accession>A0A9W7NGH5</accession>
<proteinExistence type="predicted"/>
<dbReference type="InterPro" id="IPR056367">
    <property type="entry name" value="ASKHA_NBD_ParM_R1-like"/>
</dbReference>
<feature type="domain" description="Actin homologue MreB-like C-terminal" evidence="2">
    <location>
        <begin position="198"/>
        <end position="317"/>
    </location>
</feature>
<protein>
    <recommendedName>
        <fullName evidence="5">ParM/StbA family protein</fullName>
    </recommendedName>
</protein>
<evidence type="ECO:0008006" key="5">
    <source>
        <dbReference type="Google" id="ProtNLM"/>
    </source>
</evidence>
<dbReference type="InterPro" id="IPR049067">
    <property type="entry name" value="MreB-like_C"/>
</dbReference>
<gene>
    <name evidence="3" type="ORF">DS843_22670</name>
</gene>
<dbReference type="SUPFAM" id="SSF53067">
    <property type="entry name" value="Actin-like ATPase domain"/>
    <property type="match status" value="2"/>
</dbReference>
<name>A0A9W7NGH5_9PROT</name>
<dbReference type="Proteomes" id="UP000480854">
    <property type="component" value="Unassembled WGS sequence"/>
</dbReference>
<evidence type="ECO:0000259" key="1">
    <source>
        <dbReference type="Pfam" id="PF06406"/>
    </source>
</evidence>
<dbReference type="Pfam" id="PF06406">
    <property type="entry name" value="StbA_N"/>
    <property type="match status" value="1"/>
</dbReference>
<keyword evidence="4" id="KW-1185">Reference proteome</keyword>
<organism evidence="3 4">
    <name type="scientific">Roseomonas genomospecies 6</name>
    <dbReference type="NCBI Taxonomy" id="214106"/>
    <lineage>
        <taxon>Bacteria</taxon>
        <taxon>Pseudomonadati</taxon>
        <taxon>Pseudomonadota</taxon>
        <taxon>Alphaproteobacteria</taxon>
        <taxon>Acetobacterales</taxon>
        <taxon>Roseomonadaceae</taxon>
        <taxon>Roseomonas</taxon>
    </lineage>
</organism>
<dbReference type="Pfam" id="PF21522">
    <property type="entry name" value="MreB-like_C"/>
    <property type="match status" value="1"/>
</dbReference>
<dbReference type="CDD" id="cd24022">
    <property type="entry name" value="ASKHA_NBD_ParM_R1-like"/>
    <property type="match status" value="1"/>
</dbReference>
<comment type="caution">
    <text evidence="3">The sequence shown here is derived from an EMBL/GenBank/DDBJ whole genome shotgun (WGS) entry which is preliminary data.</text>
</comment>
<dbReference type="AlphaFoldDB" id="A0A9W7NGH5"/>
<dbReference type="RefSeq" id="WP_149471114.1">
    <property type="nucleotide sequence ID" value="NZ_QOKW01000022.1"/>
</dbReference>